<evidence type="ECO:0000313" key="1">
    <source>
        <dbReference type="EMBL" id="GAH29868.1"/>
    </source>
</evidence>
<reference evidence="1" key="1">
    <citation type="journal article" date="2014" name="Front. Microbiol.">
        <title>High frequency of phylogenetically diverse reductive dehalogenase-homologous genes in deep subseafloor sedimentary metagenomes.</title>
        <authorList>
            <person name="Kawai M."/>
            <person name="Futagami T."/>
            <person name="Toyoda A."/>
            <person name="Takaki Y."/>
            <person name="Nishi S."/>
            <person name="Hori S."/>
            <person name="Arai W."/>
            <person name="Tsubouchi T."/>
            <person name="Morono Y."/>
            <person name="Uchiyama I."/>
            <person name="Ito T."/>
            <person name="Fujiyama A."/>
            <person name="Inagaki F."/>
            <person name="Takami H."/>
        </authorList>
    </citation>
    <scope>NUCLEOTIDE SEQUENCE</scope>
    <source>
        <strain evidence="1">Expedition CK06-06</strain>
    </source>
</reference>
<proteinExistence type="predicted"/>
<dbReference type="EMBL" id="BART01040523">
    <property type="protein sequence ID" value="GAH29868.1"/>
    <property type="molecule type" value="Genomic_DNA"/>
</dbReference>
<feature type="non-terminal residue" evidence="1">
    <location>
        <position position="1"/>
    </location>
</feature>
<feature type="non-terminal residue" evidence="1">
    <location>
        <position position="93"/>
    </location>
</feature>
<comment type="caution">
    <text evidence="1">The sequence shown here is derived from an EMBL/GenBank/DDBJ whole genome shotgun (WGS) entry which is preliminary data.</text>
</comment>
<name>X1GA08_9ZZZZ</name>
<protein>
    <submittedName>
        <fullName evidence="1">Uncharacterized protein</fullName>
    </submittedName>
</protein>
<accession>X1GA08</accession>
<sequence length="93" mass="9709">QRQVIGIPQLTRSPTGRADVSQYLTVKIANGNAMVAGIGHVKALARSVNTKSGRSGQLTISTAGRAETKQKIALLAKYANSVVAAIFTNEDSA</sequence>
<organism evidence="1">
    <name type="scientific">marine sediment metagenome</name>
    <dbReference type="NCBI Taxonomy" id="412755"/>
    <lineage>
        <taxon>unclassified sequences</taxon>
        <taxon>metagenomes</taxon>
        <taxon>ecological metagenomes</taxon>
    </lineage>
</organism>
<gene>
    <name evidence="1" type="ORF">S01H4_65894</name>
</gene>
<dbReference type="AlphaFoldDB" id="X1GA08"/>